<dbReference type="SUPFAM" id="SSF53850">
    <property type="entry name" value="Periplasmic binding protein-like II"/>
    <property type="match status" value="1"/>
</dbReference>
<dbReference type="Proteomes" id="UP001251374">
    <property type="component" value="Unassembled WGS sequence"/>
</dbReference>
<dbReference type="Gene3D" id="3.40.190.10">
    <property type="entry name" value="Periplasmic binding protein-like II"/>
    <property type="match status" value="2"/>
</dbReference>
<feature type="signal peptide" evidence="2">
    <location>
        <begin position="1"/>
        <end position="19"/>
    </location>
</feature>
<name>A0ABU1H928_9GAMM</name>
<protein>
    <submittedName>
        <fullName evidence="4">Phosphate ABC transporter substrate-binding protein</fullName>
    </submittedName>
</protein>
<dbReference type="EMBL" id="JARWAM010000001">
    <property type="protein sequence ID" value="MDR5903962.1"/>
    <property type="molecule type" value="Genomic_DNA"/>
</dbReference>
<proteinExistence type="predicted"/>
<evidence type="ECO:0000256" key="2">
    <source>
        <dbReference type="SAM" id="SignalP"/>
    </source>
</evidence>
<dbReference type="CDD" id="cd13653">
    <property type="entry name" value="PBP2_phosphate_like_1"/>
    <property type="match status" value="1"/>
</dbReference>
<organism evidence="4 5">
    <name type="scientific">Franzmannia qiaohouensis</name>
    <dbReference type="NCBI Taxonomy" id="1329370"/>
    <lineage>
        <taxon>Bacteria</taxon>
        <taxon>Pseudomonadati</taxon>
        <taxon>Pseudomonadota</taxon>
        <taxon>Gammaproteobacteria</taxon>
        <taxon>Oceanospirillales</taxon>
        <taxon>Halomonadaceae</taxon>
        <taxon>Franzmannia</taxon>
    </lineage>
</organism>
<comment type="caution">
    <text evidence="4">The sequence shown here is derived from an EMBL/GenBank/DDBJ whole genome shotgun (WGS) entry which is preliminary data.</text>
</comment>
<evidence type="ECO:0000313" key="5">
    <source>
        <dbReference type="Proteomes" id="UP001251374"/>
    </source>
</evidence>
<feature type="chain" id="PRO_5046273998" evidence="2">
    <location>
        <begin position="20"/>
        <end position="308"/>
    </location>
</feature>
<keyword evidence="5" id="KW-1185">Reference proteome</keyword>
<sequence length="308" mass="32028">MASGCLLLCWLLMAWPLAAAERAVVGSLDSVGSETLAGLMLRWGEQLERDYPGVRLQLQASGSATAPAALAAGTSRLGPMSRRMSAAEREAIESRQGHPPLEIPVALDALAVFVHRHHPLEALSLAQLDAIFSDTRRCGAAQPLDRWQDVAGSKQQGSIMRHGRNSVSGTHGVFKRQALCGGDFRLDVNEHTGSAAAVAAVAGAPGAIGYAGAGYLTAGVRAVALENAAGEAVAPSAEAVLNGDYPLSRSLYLYVNLPPGERLPPAEEAFIALVLSDAGQALVEESGFIALPEALRRAARAQLGLGEG</sequence>
<evidence type="ECO:0000259" key="3">
    <source>
        <dbReference type="Pfam" id="PF12849"/>
    </source>
</evidence>
<dbReference type="PANTHER" id="PTHR30570">
    <property type="entry name" value="PERIPLASMIC PHOSPHATE BINDING COMPONENT OF PHOSPHATE ABC TRANSPORTER"/>
    <property type="match status" value="1"/>
</dbReference>
<dbReference type="RefSeq" id="WP_309716068.1">
    <property type="nucleotide sequence ID" value="NZ_JARWAM010000001.1"/>
</dbReference>
<evidence type="ECO:0000256" key="1">
    <source>
        <dbReference type="ARBA" id="ARBA00022729"/>
    </source>
</evidence>
<reference evidence="4 5" key="1">
    <citation type="submission" date="2023-04" db="EMBL/GenBank/DDBJ databases">
        <title>A long-awaited taxogenomic arrangement of the family Halomonadaceae.</title>
        <authorList>
            <person name="De La Haba R."/>
            <person name="Chuvochina M."/>
            <person name="Wittouck S."/>
            <person name="Arahal D.R."/>
            <person name="Sanchez-Porro C."/>
            <person name="Hugenholtz P."/>
            <person name="Ventosa A."/>
        </authorList>
    </citation>
    <scope>NUCLEOTIDE SEQUENCE [LARGE SCALE GENOMIC DNA]</scope>
    <source>
        <strain evidence="4 5">DSM 26770</strain>
    </source>
</reference>
<keyword evidence="1 2" id="KW-0732">Signal</keyword>
<dbReference type="InterPro" id="IPR050811">
    <property type="entry name" value="Phosphate_ABC_transporter"/>
</dbReference>
<dbReference type="Pfam" id="PF12849">
    <property type="entry name" value="PBP_like_2"/>
    <property type="match status" value="1"/>
</dbReference>
<dbReference type="InterPro" id="IPR024370">
    <property type="entry name" value="PBP_domain"/>
</dbReference>
<accession>A0ABU1H928</accession>
<dbReference type="PANTHER" id="PTHR30570:SF6">
    <property type="entry name" value="PHOSPHATE-BINDING PROTEIN PSTS"/>
    <property type="match status" value="1"/>
</dbReference>
<gene>
    <name evidence="4" type="ORF">QC821_01580</name>
</gene>
<feature type="domain" description="PBP" evidence="3">
    <location>
        <begin position="18"/>
        <end position="277"/>
    </location>
</feature>
<evidence type="ECO:0000313" key="4">
    <source>
        <dbReference type="EMBL" id="MDR5903962.1"/>
    </source>
</evidence>